<evidence type="ECO:0000256" key="10">
    <source>
        <dbReference type="SAM" id="Phobius"/>
    </source>
</evidence>
<dbReference type="Proteomes" id="UP000028349">
    <property type="component" value="Unassembled WGS sequence"/>
</dbReference>
<dbReference type="SUPFAM" id="SSF56176">
    <property type="entry name" value="FAD-binding/transporter-associated domain-like"/>
    <property type="match status" value="1"/>
</dbReference>
<keyword evidence="5 9" id="KW-1133">Transmembrane helix</keyword>
<dbReference type="Pfam" id="PF00571">
    <property type="entry name" value="CBS"/>
    <property type="match status" value="2"/>
</dbReference>
<dbReference type="OrthoDB" id="9798188at2"/>
<evidence type="ECO:0000256" key="7">
    <source>
        <dbReference type="ARBA" id="ARBA00023136"/>
    </source>
</evidence>
<evidence type="ECO:0000256" key="8">
    <source>
        <dbReference type="PROSITE-ProRule" id="PRU00703"/>
    </source>
</evidence>
<dbReference type="EMBL" id="LR134441">
    <property type="protein sequence ID" value="VEH95784.1"/>
    <property type="molecule type" value="Genomic_DNA"/>
</dbReference>
<keyword evidence="7 9" id="KW-0472">Membrane</keyword>
<dbReference type="CDD" id="cd04590">
    <property type="entry name" value="CBS_pair_CorC_HlyC_assoc"/>
    <property type="match status" value="1"/>
</dbReference>
<evidence type="ECO:0000313" key="16">
    <source>
        <dbReference type="Proteomes" id="UP000270036"/>
    </source>
</evidence>
<keyword evidence="2" id="KW-1003">Cell membrane</keyword>
<gene>
    <name evidence="14" type="primary">ytfL_1</name>
    <name evidence="13" type="ORF">HY04_01895</name>
    <name evidence="14" type="ORF">NCTC13489_00246</name>
</gene>
<dbReference type="PANTHER" id="PTHR43099:SF2">
    <property type="entry name" value="UPF0053 PROTEIN YRKA"/>
    <property type="match status" value="1"/>
</dbReference>
<dbReference type="AlphaFoldDB" id="A0A448NMT5"/>
<dbReference type="InterPro" id="IPR002550">
    <property type="entry name" value="CNNM"/>
</dbReference>
<reference evidence="14 16" key="2">
    <citation type="submission" date="2018-12" db="EMBL/GenBank/DDBJ databases">
        <authorList>
            <consortium name="Pathogen Informatics"/>
        </authorList>
    </citation>
    <scope>NUCLEOTIDE SEQUENCE [LARGE SCALE GENOMIC DNA]</scope>
    <source>
        <strain evidence="14 16">NCTC13489</strain>
    </source>
</reference>
<keyword evidence="4" id="KW-0677">Repeat</keyword>
<evidence type="ECO:0000256" key="4">
    <source>
        <dbReference type="ARBA" id="ARBA00022737"/>
    </source>
</evidence>
<evidence type="ECO:0000259" key="12">
    <source>
        <dbReference type="PROSITE" id="PS51846"/>
    </source>
</evidence>
<dbReference type="PANTHER" id="PTHR43099">
    <property type="entry name" value="UPF0053 PROTEIN YRKA"/>
    <property type="match status" value="1"/>
</dbReference>
<dbReference type="SMART" id="SM01091">
    <property type="entry name" value="CorC_HlyC"/>
    <property type="match status" value="1"/>
</dbReference>
<sequence length="430" mass="48862">MELIIIILLVLLNGVFAMSEMSLVSSRKFKLENAARKGSSSAKKAVELSENPTKFLSTVQIGITLIGILLGVYSGENLTTDFKNFLDQFAIISPYSKTLSTIGIVIFITYLSILLGELLPKRIAMTFPERIITLLAKPMDILSKVTSPFVLLLTTSNNLLLKLLGIKNTSDSIITEEEIKSIVRESALEGEIDQIEHSIVERVFELGDRKVNTLLTHRTAITYFNINDSLENILEKIRNEKHNAYPVTTGNNLDDILGIVLLKDMFPIENLSTFNLKKHLRQPVFLNENYFAYKVLEIFKKEKNHYGIVIDEYGNTVGIVTMHDVLDALVGNTATNDNFDYRIIQRNENSWLADAQFPIVEFIKYFQLDYEFENKDNYTTLVGFFLNAHNGSTEVGDKIQIEDLELEIIDKDRQRVDKILISRIESFSQS</sequence>
<keyword evidence="15" id="KW-1185">Reference proteome</keyword>
<dbReference type="STRING" id="266748.HY04_01895"/>
<dbReference type="InterPro" id="IPR016169">
    <property type="entry name" value="FAD-bd_PCMH_sub2"/>
</dbReference>
<accession>A0A448NMT5</accession>
<dbReference type="Pfam" id="PF03471">
    <property type="entry name" value="CorC_HlyC"/>
    <property type="match status" value="1"/>
</dbReference>
<comment type="subcellular location">
    <subcellularLocation>
        <location evidence="1">Cell membrane</location>
        <topology evidence="1">Multi-pass membrane protein</topology>
    </subcellularLocation>
</comment>
<name>A0A448NMT5_9FLAO</name>
<dbReference type="InterPro" id="IPR036318">
    <property type="entry name" value="FAD-bd_PCMH-like_sf"/>
</dbReference>
<evidence type="ECO:0000313" key="14">
    <source>
        <dbReference type="EMBL" id="VEH95784.1"/>
    </source>
</evidence>
<dbReference type="GO" id="GO:0005886">
    <property type="term" value="C:plasma membrane"/>
    <property type="evidence" value="ECO:0007669"/>
    <property type="project" value="UniProtKB-SubCell"/>
</dbReference>
<feature type="transmembrane region" description="Helical" evidence="10">
    <location>
        <begin position="95"/>
        <end position="115"/>
    </location>
</feature>
<evidence type="ECO:0000313" key="15">
    <source>
        <dbReference type="Proteomes" id="UP000028349"/>
    </source>
</evidence>
<dbReference type="Gene3D" id="3.10.580.10">
    <property type="entry name" value="CBS-domain"/>
    <property type="match status" value="1"/>
</dbReference>
<dbReference type="SMART" id="SM00116">
    <property type="entry name" value="CBS"/>
    <property type="match status" value="2"/>
</dbReference>
<evidence type="ECO:0000313" key="13">
    <source>
        <dbReference type="EMBL" id="KEY20001.1"/>
    </source>
</evidence>
<evidence type="ECO:0000256" key="5">
    <source>
        <dbReference type="ARBA" id="ARBA00022989"/>
    </source>
</evidence>
<dbReference type="Gene3D" id="3.30.465.10">
    <property type="match status" value="1"/>
</dbReference>
<dbReference type="PROSITE" id="PS51846">
    <property type="entry name" value="CNNM"/>
    <property type="match status" value="1"/>
</dbReference>
<dbReference type="InterPro" id="IPR044751">
    <property type="entry name" value="Ion_transp-like_CBS"/>
</dbReference>
<evidence type="ECO:0000256" key="2">
    <source>
        <dbReference type="ARBA" id="ARBA00022475"/>
    </source>
</evidence>
<dbReference type="EMBL" id="JPEP01000001">
    <property type="protein sequence ID" value="KEY20001.1"/>
    <property type="molecule type" value="Genomic_DNA"/>
</dbReference>
<evidence type="ECO:0000259" key="11">
    <source>
        <dbReference type="PROSITE" id="PS51371"/>
    </source>
</evidence>
<evidence type="ECO:0000256" key="6">
    <source>
        <dbReference type="ARBA" id="ARBA00023122"/>
    </source>
</evidence>
<organism evidence="14 16">
    <name type="scientific">Kaistella antarctica</name>
    <dbReference type="NCBI Taxonomy" id="266748"/>
    <lineage>
        <taxon>Bacteria</taxon>
        <taxon>Pseudomonadati</taxon>
        <taxon>Bacteroidota</taxon>
        <taxon>Flavobacteriia</taxon>
        <taxon>Flavobacteriales</taxon>
        <taxon>Weeksellaceae</taxon>
        <taxon>Chryseobacterium group</taxon>
        <taxon>Kaistella</taxon>
    </lineage>
</organism>
<dbReference type="InterPro" id="IPR051676">
    <property type="entry name" value="UPF0053_domain"/>
</dbReference>
<dbReference type="SUPFAM" id="SSF54631">
    <property type="entry name" value="CBS-domain pair"/>
    <property type="match status" value="1"/>
</dbReference>
<evidence type="ECO:0000256" key="9">
    <source>
        <dbReference type="PROSITE-ProRule" id="PRU01193"/>
    </source>
</evidence>
<feature type="domain" description="CNNM transmembrane" evidence="12">
    <location>
        <begin position="1"/>
        <end position="196"/>
    </location>
</feature>
<protein>
    <submittedName>
        <fullName evidence="14">Mg2+ and Co2+ transporter CorB</fullName>
    </submittedName>
</protein>
<evidence type="ECO:0000256" key="3">
    <source>
        <dbReference type="ARBA" id="ARBA00022692"/>
    </source>
</evidence>
<dbReference type="InterPro" id="IPR046342">
    <property type="entry name" value="CBS_dom_sf"/>
</dbReference>
<evidence type="ECO:0000256" key="1">
    <source>
        <dbReference type="ARBA" id="ARBA00004651"/>
    </source>
</evidence>
<dbReference type="Proteomes" id="UP000270036">
    <property type="component" value="Chromosome"/>
</dbReference>
<dbReference type="Pfam" id="PF01595">
    <property type="entry name" value="CNNM"/>
    <property type="match status" value="1"/>
</dbReference>
<keyword evidence="3 9" id="KW-0812">Transmembrane</keyword>
<dbReference type="GO" id="GO:0050660">
    <property type="term" value="F:flavin adenine dinucleotide binding"/>
    <property type="evidence" value="ECO:0007669"/>
    <property type="project" value="InterPro"/>
</dbReference>
<dbReference type="RefSeq" id="WP_034716588.1">
    <property type="nucleotide sequence ID" value="NZ_FOIX01000002.1"/>
</dbReference>
<dbReference type="KEGG" id="cant:NCTC13489_00246"/>
<reference evidence="13 15" key="1">
    <citation type="submission" date="2014-07" db="EMBL/GenBank/DDBJ databases">
        <authorList>
            <person name="Pisani N.G."/>
            <person name="Newman J.D."/>
        </authorList>
    </citation>
    <scope>NUCLEOTIDE SEQUENCE [LARGE SCALE GENOMIC DNA]</scope>
    <source>
        <strain evidence="13 15">LMG 24720</strain>
    </source>
</reference>
<dbReference type="InterPro" id="IPR005170">
    <property type="entry name" value="Transptr-assoc_dom"/>
</dbReference>
<proteinExistence type="predicted"/>
<dbReference type="PROSITE" id="PS51371">
    <property type="entry name" value="CBS"/>
    <property type="match status" value="1"/>
</dbReference>
<keyword evidence="6 8" id="KW-0129">CBS domain</keyword>
<dbReference type="InterPro" id="IPR000644">
    <property type="entry name" value="CBS_dom"/>
</dbReference>
<feature type="domain" description="CBS" evidence="11">
    <location>
        <begin position="279"/>
        <end position="335"/>
    </location>
</feature>